<evidence type="ECO:0000313" key="2">
    <source>
        <dbReference type="Proteomes" id="UP001596200"/>
    </source>
</evidence>
<protein>
    <submittedName>
        <fullName evidence="1">Uncharacterized protein</fullName>
    </submittedName>
</protein>
<dbReference type="RefSeq" id="WP_344516978.1">
    <property type="nucleotide sequence ID" value="NZ_BAAATU010000052.1"/>
</dbReference>
<accession>A0ABW1GNQ5</accession>
<sequence>MGDLDHVDRTPRVRAADLLELVDAGDDLVARGDEPGPVGPVLGPPPLSAVEIRGIPGMVTWAAQGGVLGEGTLPALPGAIGERGIRAASGAG</sequence>
<proteinExistence type="predicted"/>
<organism evidence="1 2">
    <name type="scientific">Streptomyces pulveraceus</name>
    <dbReference type="NCBI Taxonomy" id="68258"/>
    <lineage>
        <taxon>Bacteria</taxon>
        <taxon>Bacillati</taxon>
        <taxon>Actinomycetota</taxon>
        <taxon>Actinomycetes</taxon>
        <taxon>Kitasatosporales</taxon>
        <taxon>Streptomycetaceae</taxon>
        <taxon>Streptomyces</taxon>
    </lineage>
</organism>
<dbReference type="EMBL" id="JBHSPU010000016">
    <property type="protein sequence ID" value="MFC5915079.1"/>
    <property type="molecule type" value="Genomic_DNA"/>
</dbReference>
<name>A0ABW1GNQ5_9ACTN</name>
<reference evidence="2" key="1">
    <citation type="journal article" date="2019" name="Int. J. Syst. Evol. Microbiol.">
        <title>The Global Catalogue of Microorganisms (GCM) 10K type strain sequencing project: providing services to taxonomists for standard genome sequencing and annotation.</title>
        <authorList>
            <consortium name="The Broad Institute Genomics Platform"/>
            <consortium name="The Broad Institute Genome Sequencing Center for Infectious Disease"/>
            <person name="Wu L."/>
            <person name="Ma J."/>
        </authorList>
    </citation>
    <scope>NUCLEOTIDE SEQUENCE [LARGE SCALE GENOMIC DNA]</scope>
    <source>
        <strain evidence="2">JCM 4147</strain>
    </source>
</reference>
<evidence type="ECO:0000313" key="1">
    <source>
        <dbReference type="EMBL" id="MFC5915079.1"/>
    </source>
</evidence>
<comment type="caution">
    <text evidence="1">The sequence shown here is derived from an EMBL/GenBank/DDBJ whole genome shotgun (WGS) entry which is preliminary data.</text>
</comment>
<gene>
    <name evidence="1" type="ORF">ACFP1B_16875</name>
</gene>
<keyword evidence="2" id="KW-1185">Reference proteome</keyword>
<dbReference type="Proteomes" id="UP001596200">
    <property type="component" value="Unassembled WGS sequence"/>
</dbReference>